<dbReference type="EMBL" id="JAYWIO010000003">
    <property type="protein sequence ID" value="KAK7274014.1"/>
    <property type="molecule type" value="Genomic_DNA"/>
</dbReference>
<evidence type="ECO:0000313" key="1">
    <source>
        <dbReference type="EMBL" id="KAK7274014.1"/>
    </source>
</evidence>
<gene>
    <name evidence="1" type="ORF">RIF29_15084</name>
</gene>
<reference evidence="1 2" key="1">
    <citation type="submission" date="2024-01" db="EMBL/GenBank/DDBJ databases">
        <title>The genomes of 5 underutilized Papilionoideae crops provide insights into root nodulation and disease resistanc.</title>
        <authorList>
            <person name="Yuan L."/>
        </authorList>
    </citation>
    <scope>NUCLEOTIDE SEQUENCE [LARGE SCALE GENOMIC DNA]</scope>
    <source>
        <strain evidence="1">ZHUSHIDOU_FW_LH</strain>
        <tissue evidence="1">Leaf</tissue>
    </source>
</reference>
<proteinExistence type="predicted"/>
<organism evidence="1 2">
    <name type="scientific">Crotalaria pallida</name>
    <name type="common">Smooth rattlebox</name>
    <name type="synonym">Crotalaria striata</name>
    <dbReference type="NCBI Taxonomy" id="3830"/>
    <lineage>
        <taxon>Eukaryota</taxon>
        <taxon>Viridiplantae</taxon>
        <taxon>Streptophyta</taxon>
        <taxon>Embryophyta</taxon>
        <taxon>Tracheophyta</taxon>
        <taxon>Spermatophyta</taxon>
        <taxon>Magnoliopsida</taxon>
        <taxon>eudicotyledons</taxon>
        <taxon>Gunneridae</taxon>
        <taxon>Pentapetalae</taxon>
        <taxon>rosids</taxon>
        <taxon>fabids</taxon>
        <taxon>Fabales</taxon>
        <taxon>Fabaceae</taxon>
        <taxon>Papilionoideae</taxon>
        <taxon>50 kb inversion clade</taxon>
        <taxon>genistoids sensu lato</taxon>
        <taxon>core genistoids</taxon>
        <taxon>Crotalarieae</taxon>
        <taxon>Crotalaria</taxon>
    </lineage>
</organism>
<dbReference type="AlphaFoldDB" id="A0AAN9IDB0"/>
<sequence>MLMPFETSAIWHGKALVRVSISETPQKFDCAVGKVIREKFSGSIEAFSRRNPTSSRPRREHTKQRNFEEVARHKDVLVTGVTLAMLHMEIRRYFVYVRNLCHGL</sequence>
<name>A0AAN9IDB0_CROPI</name>
<protein>
    <submittedName>
        <fullName evidence="1">Uncharacterized protein</fullName>
    </submittedName>
</protein>
<comment type="caution">
    <text evidence="1">The sequence shown here is derived from an EMBL/GenBank/DDBJ whole genome shotgun (WGS) entry which is preliminary data.</text>
</comment>
<dbReference type="Proteomes" id="UP001372338">
    <property type="component" value="Unassembled WGS sequence"/>
</dbReference>
<evidence type="ECO:0000313" key="2">
    <source>
        <dbReference type="Proteomes" id="UP001372338"/>
    </source>
</evidence>
<keyword evidence="2" id="KW-1185">Reference proteome</keyword>
<accession>A0AAN9IDB0</accession>